<keyword evidence="2" id="KW-1185">Reference proteome</keyword>
<name>A0ABU5H0J9_9BACT</name>
<protein>
    <recommendedName>
        <fullName evidence="3">Transporter</fullName>
    </recommendedName>
</protein>
<dbReference type="Proteomes" id="UP001291309">
    <property type="component" value="Unassembled WGS sequence"/>
</dbReference>
<dbReference type="EMBL" id="JAXIVS010000003">
    <property type="protein sequence ID" value="MDY7226954.1"/>
    <property type="molecule type" value="Genomic_DNA"/>
</dbReference>
<gene>
    <name evidence="1" type="ORF">SYV04_11160</name>
</gene>
<dbReference type="RefSeq" id="WP_321545674.1">
    <property type="nucleotide sequence ID" value="NZ_JAXIVS010000003.1"/>
</dbReference>
<evidence type="ECO:0000313" key="1">
    <source>
        <dbReference type="EMBL" id="MDY7226954.1"/>
    </source>
</evidence>
<comment type="caution">
    <text evidence="1">The sequence shown here is derived from an EMBL/GenBank/DDBJ whole genome shotgun (WGS) entry which is preliminary data.</text>
</comment>
<organism evidence="1 2">
    <name type="scientific">Hyalangium rubrum</name>
    <dbReference type="NCBI Taxonomy" id="3103134"/>
    <lineage>
        <taxon>Bacteria</taxon>
        <taxon>Pseudomonadati</taxon>
        <taxon>Myxococcota</taxon>
        <taxon>Myxococcia</taxon>
        <taxon>Myxococcales</taxon>
        <taxon>Cystobacterineae</taxon>
        <taxon>Archangiaceae</taxon>
        <taxon>Hyalangium</taxon>
    </lineage>
</organism>
<evidence type="ECO:0000313" key="2">
    <source>
        <dbReference type="Proteomes" id="UP001291309"/>
    </source>
</evidence>
<proteinExistence type="predicted"/>
<sequence length="280" mass="29974">MIAPLTAEAQLQTLTTFRRPEGREATDKTTKPDAFIPQTDVKRTLAPLVITPSFSVPINGETDIGPSLTGQGAVPIEWEAAKSLGALLVGDVRLTLNQKPSVGTAEDVGRRIRASSGTGVLNLGLKGEWFPTRYNRASDRGSLGVLGRVAVQGAVQSAATLELAGVTDNAQTAIQQETFGLVSIEGTAAVYLFHVYLGLQWNRYWMVDAGAVNADLRREVHARNAITVMAVAPFLINDSDSNEGKVRESDTLYLQVAVTTRDDWSDAAMSFGVAASFDPL</sequence>
<evidence type="ECO:0008006" key="3">
    <source>
        <dbReference type="Google" id="ProtNLM"/>
    </source>
</evidence>
<accession>A0ABU5H0J9</accession>
<reference evidence="1 2" key="1">
    <citation type="submission" date="2023-12" db="EMBL/GenBank/DDBJ databases">
        <title>the genome sequence of Hyalangium sp. s54d21.</title>
        <authorList>
            <person name="Zhang X."/>
        </authorList>
    </citation>
    <scope>NUCLEOTIDE SEQUENCE [LARGE SCALE GENOMIC DNA]</scope>
    <source>
        <strain evidence="2">s54d21</strain>
    </source>
</reference>